<evidence type="ECO:0000256" key="5">
    <source>
        <dbReference type="ARBA" id="ARBA00022840"/>
    </source>
</evidence>
<evidence type="ECO:0000313" key="11">
    <source>
        <dbReference type="Proteomes" id="UP000525078"/>
    </source>
</evidence>
<dbReference type="FunFam" id="3.30.200.20:FF:000039">
    <property type="entry name" value="receptor-like protein kinase FERONIA"/>
    <property type="match status" value="1"/>
</dbReference>
<dbReference type="SUPFAM" id="SSF50985">
    <property type="entry name" value="RCC1/BLIP-II"/>
    <property type="match status" value="1"/>
</dbReference>
<dbReference type="InterPro" id="IPR009091">
    <property type="entry name" value="RCC1/BLIP-II"/>
</dbReference>
<dbReference type="PANTHER" id="PTHR46146">
    <property type="entry name" value="SERINE/THREONINE-PROTEIN KINASE-LIKE PROTEIN CCR4"/>
    <property type="match status" value="1"/>
</dbReference>
<sequence length="822" mass="89857">MGKNAIAMEDHRVSQPIPEASTSKKRPLPYKLLRVSVSTKVTSFETDPLLGADKSCLVVVVVLLSSCFTAECRELFSLPATVILLHTIVLPNVSFQEISGGRSFFCGLRYGGFSLHCWDTSNCTVTNTLQPKRVYHSRTVALTNIAVGDSQVCALELATGIARCWRGTGGSSNDNEKVWNDNGVFPSPGKSLRFQAITCGSGFTCGILRNDSRVVCWGLAIADVIQMGFENFSMSSLVAGESHACGLTTTGFLVCTGENGSGQLDVPSSVSNNNSAYEFSDLALGSTFTCGIKRQNGHVACWGKLSQSLINSMIKNISFELIVSGSDFVCGLTTSNLSLMCWSDSGHYGVLPMRMIIPGPCVKPEQCSKCGTYPNSDFLCHYTGDVICRVCQVENLPLAVPLPPILPPSSLSDNDPDNNYQLRDSSLSSKADKKLLLAFLIVGSIGSSVGFSSIVYCLWRNKIVRSYHRTTSNYDEPRNSTITTPSTDHNEPTTANNIVTVLNRVGSMNPEIFSLSELATATHSFSLENKIGGGSFGVVYKGKLSDGRDVAIKRGHISSSQTITRMMIKQFQEKESAFDSELVSLSRLNHKHLVSLVGFCQENEERILVYDYMENGSLHNILHDKRNDSVSVINSWRARIKIALDAAKGIEYLHNYAVPPVIHRDIKSSNILLDSDWTARVSDFGLSKLMKRGHRDAVSAKAVGTVGYIDPEYYVLNVLTAKSDVYGLGVVMLELLTGKKAVFKDGEEGLTSVVDYARERRRLLGEGVLDNRVGSPEWINEAEAVEILADTAVRCVKLEGRDRPEISEVVSCLDRAFFLCNF</sequence>
<keyword evidence="1" id="KW-0723">Serine/threonine-protein kinase</keyword>
<dbReference type="SUPFAM" id="SSF56112">
    <property type="entry name" value="Protein kinase-like (PK-like)"/>
    <property type="match status" value="1"/>
</dbReference>
<dbReference type="GO" id="GO:0042803">
    <property type="term" value="F:protein homodimerization activity"/>
    <property type="evidence" value="ECO:0007669"/>
    <property type="project" value="UniProtKB-ARBA"/>
</dbReference>
<dbReference type="SMART" id="SM00220">
    <property type="entry name" value="S_TKc"/>
    <property type="match status" value="1"/>
</dbReference>
<keyword evidence="8" id="KW-0812">Transmembrane</keyword>
<dbReference type="AlphaFoldDB" id="A0A7J6GY04"/>
<evidence type="ECO:0000313" key="10">
    <source>
        <dbReference type="EMBL" id="KAF4387568.1"/>
    </source>
</evidence>
<keyword evidence="8" id="KW-1133">Transmembrane helix</keyword>
<feature type="binding site" evidence="6">
    <location>
        <position position="553"/>
    </location>
    <ligand>
        <name>ATP</name>
        <dbReference type="ChEBI" id="CHEBI:30616"/>
    </ligand>
</feature>
<dbReference type="GO" id="GO:0005524">
    <property type="term" value="F:ATP binding"/>
    <property type="evidence" value="ECO:0007669"/>
    <property type="project" value="UniProtKB-UniRule"/>
</dbReference>
<accession>A0A7J6GY04</accession>
<dbReference type="PANTHER" id="PTHR46146:SF1">
    <property type="entry name" value="SERINE_THREONINE-PROTEIN KINASE-LIKE PROTEIN CCR3"/>
    <property type="match status" value="1"/>
</dbReference>
<feature type="region of interest" description="Disordered" evidence="7">
    <location>
        <begin position="472"/>
        <end position="493"/>
    </location>
</feature>
<dbReference type="Pfam" id="PF13540">
    <property type="entry name" value="RCC1_2"/>
    <property type="match status" value="1"/>
</dbReference>
<organism evidence="10 11">
    <name type="scientific">Cannabis sativa</name>
    <name type="common">Hemp</name>
    <name type="synonym">Marijuana</name>
    <dbReference type="NCBI Taxonomy" id="3483"/>
    <lineage>
        <taxon>Eukaryota</taxon>
        <taxon>Viridiplantae</taxon>
        <taxon>Streptophyta</taxon>
        <taxon>Embryophyta</taxon>
        <taxon>Tracheophyta</taxon>
        <taxon>Spermatophyta</taxon>
        <taxon>Magnoliopsida</taxon>
        <taxon>eudicotyledons</taxon>
        <taxon>Gunneridae</taxon>
        <taxon>Pentapetalae</taxon>
        <taxon>rosids</taxon>
        <taxon>fabids</taxon>
        <taxon>Rosales</taxon>
        <taxon>Cannabaceae</taxon>
        <taxon>Cannabis</taxon>
    </lineage>
</organism>
<keyword evidence="4" id="KW-0418">Kinase</keyword>
<dbReference type="InterPro" id="IPR011009">
    <property type="entry name" value="Kinase-like_dom_sf"/>
</dbReference>
<dbReference type="PROSITE" id="PS50011">
    <property type="entry name" value="PROTEIN_KINASE_DOM"/>
    <property type="match status" value="1"/>
</dbReference>
<dbReference type="PROSITE" id="PS00108">
    <property type="entry name" value="PROTEIN_KINASE_ST"/>
    <property type="match status" value="1"/>
</dbReference>
<feature type="domain" description="Protein kinase" evidence="9">
    <location>
        <begin position="525"/>
        <end position="818"/>
    </location>
</feature>
<dbReference type="Gene3D" id="1.10.510.10">
    <property type="entry name" value="Transferase(Phosphotransferase) domain 1"/>
    <property type="match status" value="1"/>
</dbReference>
<evidence type="ECO:0000259" key="9">
    <source>
        <dbReference type="PROSITE" id="PS50011"/>
    </source>
</evidence>
<proteinExistence type="predicted"/>
<evidence type="ECO:0000256" key="6">
    <source>
        <dbReference type="PROSITE-ProRule" id="PRU10141"/>
    </source>
</evidence>
<dbReference type="Gene3D" id="2.130.10.30">
    <property type="entry name" value="Regulator of chromosome condensation 1/beta-lactamase-inhibitor protein II"/>
    <property type="match status" value="1"/>
</dbReference>
<keyword evidence="5 6" id="KW-0067">ATP-binding</keyword>
<gene>
    <name evidence="10" type="ORF">F8388_011716</name>
</gene>
<keyword evidence="2" id="KW-0808">Transferase</keyword>
<evidence type="ECO:0000256" key="1">
    <source>
        <dbReference type="ARBA" id="ARBA00022527"/>
    </source>
</evidence>
<dbReference type="InterPro" id="IPR017441">
    <property type="entry name" value="Protein_kinase_ATP_BS"/>
</dbReference>
<dbReference type="InterPro" id="IPR000719">
    <property type="entry name" value="Prot_kinase_dom"/>
</dbReference>
<dbReference type="PROSITE" id="PS00107">
    <property type="entry name" value="PROTEIN_KINASE_ATP"/>
    <property type="match status" value="1"/>
</dbReference>
<dbReference type="FunFam" id="1.10.510.10:FF:000095">
    <property type="entry name" value="protein STRUBBELIG-RECEPTOR FAMILY 8"/>
    <property type="match status" value="1"/>
</dbReference>
<dbReference type="Proteomes" id="UP000525078">
    <property type="component" value="Unassembled WGS sequence"/>
</dbReference>
<protein>
    <recommendedName>
        <fullName evidence="9">Protein kinase domain-containing protein</fullName>
    </recommendedName>
</protein>
<name>A0A7J6GY04_CANSA</name>
<dbReference type="InterPro" id="IPR008271">
    <property type="entry name" value="Ser/Thr_kinase_AS"/>
</dbReference>
<feature type="transmembrane region" description="Helical" evidence="8">
    <location>
        <begin position="435"/>
        <end position="459"/>
    </location>
</feature>
<dbReference type="CDD" id="cd14066">
    <property type="entry name" value="STKc_IRAK"/>
    <property type="match status" value="1"/>
</dbReference>
<keyword evidence="3 6" id="KW-0547">Nucleotide-binding</keyword>
<evidence type="ECO:0000256" key="8">
    <source>
        <dbReference type="SAM" id="Phobius"/>
    </source>
</evidence>
<evidence type="ECO:0000256" key="3">
    <source>
        <dbReference type="ARBA" id="ARBA00022741"/>
    </source>
</evidence>
<reference evidence="10 11" key="1">
    <citation type="journal article" date="2020" name="bioRxiv">
        <title>Sequence and annotation of 42 cannabis genomes reveals extensive copy number variation in cannabinoid synthesis and pathogen resistance genes.</title>
        <authorList>
            <person name="Mckernan K.J."/>
            <person name="Helbert Y."/>
            <person name="Kane L.T."/>
            <person name="Ebling H."/>
            <person name="Zhang L."/>
            <person name="Liu B."/>
            <person name="Eaton Z."/>
            <person name="Mclaughlin S."/>
            <person name="Kingan S."/>
            <person name="Baybayan P."/>
            <person name="Concepcion G."/>
            <person name="Jordan M."/>
            <person name="Riva A."/>
            <person name="Barbazuk W."/>
            <person name="Harkins T."/>
        </authorList>
    </citation>
    <scope>NUCLEOTIDE SEQUENCE [LARGE SCALE GENOMIC DNA]</scope>
    <source>
        <strain evidence="11">cv. Jamaican Lion 4</strain>
        <tissue evidence="10">Leaf</tissue>
    </source>
</reference>
<evidence type="ECO:0000256" key="4">
    <source>
        <dbReference type="ARBA" id="ARBA00022777"/>
    </source>
</evidence>
<evidence type="ECO:0000256" key="7">
    <source>
        <dbReference type="SAM" id="MobiDB-lite"/>
    </source>
</evidence>
<dbReference type="EMBL" id="JAATIP010000038">
    <property type="protein sequence ID" value="KAF4387568.1"/>
    <property type="molecule type" value="Genomic_DNA"/>
</dbReference>
<evidence type="ECO:0000256" key="2">
    <source>
        <dbReference type="ARBA" id="ARBA00022679"/>
    </source>
</evidence>
<comment type="caution">
    <text evidence="10">The sequence shown here is derived from an EMBL/GenBank/DDBJ whole genome shotgun (WGS) entry which is preliminary data.</text>
</comment>
<dbReference type="GO" id="GO:0004674">
    <property type="term" value="F:protein serine/threonine kinase activity"/>
    <property type="evidence" value="ECO:0007669"/>
    <property type="project" value="UniProtKB-KW"/>
</dbReference>
<dbReference type="Gene3D" id="3.30.200.20">
    <property type="entry name" value="Phosphorylase Kinase, domain 1"/>
    <property type="match status" value="1"/>
</dbReference>
<dbReference type="Pfam" id="PF00069">
    <property type="entry name" value="Pkinase"/>
    <property type="match status" value="1"/>
</dbReference>
<keyword evidence="8" id="KW-0472">Membrane</keyword>